<keyword evidence="3" id="KW-1185">Reference proteome</keyword>
<evidence type="ECO:0000313" key="3">
    <source>
        <dbReference type="Proteomes" id="UP000600080"/>
    </source>
</evidence>
<reference evidence="3" key="1">
    <citation type="journal article" date="2019" name="Int. J. Syst. Evol. Microbiol.">
        <title>The Global Catalogue of Microorganisms (GCM) 10K type strain sequencing project: providing services to taxonomists for standard genome sequencing and annotation.</title>
        <authorList>
            <consortium name="The Broad Institute Genomics Platform"/>
            <consortium name="The Broad Institute Genome Sequencing Center for Infectious Disease"/>
            <person name="Wu L."/>
            <person name="Ma J."/>
        </authorList>
    </citation>
    <scope>NUCLEOTIDE SEQUENCE [LARGE SCALE GENOMIC DNA]</scope>
    <source>
        <strain evidence="3">CGMCC 4.7323</strain>
    </source>
</reference>
<sequence length="95" mass="10403">MFACLLIRRPRRLRHLRRLAAATAPATRTLLPGHPAPPRPAVPAQPTQLPPDFKPAEPILPSPAGPDDDERHLQARLQVAIDGRAHSAAQKARHD</sequence>
<evidence type="ECO:0000256" key="1">
    <source>
        <dbReference type="SAM" id="MobiDB-lite"/>
    </source>
</evidence>
<protein>
    <submittedName>
        <fullName evidence="2">Uncharacterized protein</fullName>
    </submittedName>
</protein>
<organism evidence="2 3">
    <name type="scientific">Streptomyces kronopolitis</name>
    <dbReference type="NCBI Taxonomy" id="1612435"/>
    <lineage>
        <taxon>Bacteria</taxon>
        <taxon>Bacillati</taxon>
        <taxon>Actinomycetota</taxon>
        <taxon>Actinomycetes</taxon>
        <taxon>Kitasatosporales</taxon>
        <taxon>Streptomycetaceae</taxon>
        <taxon>Streptomyces</taxon>
    </lineage>
</organism>
<accession>A0ABQ2K297</accession>
<dbReference type="EMBL" id="BMND01000044">
    <property type="protein sequence ID" value="GGN61887.1"/>
    <property type="molecule type" value="Genomic_DNA"/>
</dbReference>
<dbReference type="Proteomes" id="UP000600080">
    <property type="component" value="Unassembled WGS sequence"/>
</dbReference>
<feature type="compositionally biased region" description="Pro residues" evidence="1">
    <location>
        <begin position="34"/>
        <end position="64"/>
    </location>
</feature>
<feature type="compositionally biased region" description="Low complexity" evidence="1">
    <location>
        <begin position="23"/>
        <end position="33"/>
    </location>
</feature>
<dbReference type="GeneID" id="301551811"/>
<comment type="caution">
    <text evidence="2">The sequence shown here is derived from an EMBL/GenBank/DDBJ whole genome shotgun (WGS) entry which is preliminary data.</text>
</comment>
<dbReference type="RefSeq" id="WP_189103613.1">
    <property type="nucleotide sequence ID" value="NZ_BMND01000044.1"/>
</dbReference>
<gene>
    <name evidence="2" type="ORF">GCM10012285_61370</name>
</gene>
<feature type="region of interest" description="Disordered" evidence="1">
    <location>
        <begin position="23"/>
        <end position="95"/>
    </location>
</feature>
<name>A0ABQ2K297_9ACTN</name>
<evidence type="ECO:0000313" key="2">
    <source>
        <dbReference type="EMBL" id="GGN61887.1"/>
    </source>
</evidence>
<proteinExistence type="predicted"/>